<protein>
    <recommendedName>
        <fullName evidence="6">Neurotransmitter-gated ion-channel ligand-binding domain-containing protein</fullName>
    </recommendedName>
</protein>
<dbReference type="PANTHER" id="PTHR18945">
    <property type="entry name" value="NEUROTRANSMITTER GATED ION CHANNEL"/>
    <property type="match status" value="1"/>
</dbReference>
<feature type="transmembrane region" description="Helical" evidence="3">
    <location>
        <begin position="367"/>
        <end position="387"/>
    </location>
</feature>
<dbReference type="InterPro" id="IPR036734">
    <property type="entry name" value="Neur_chan_lig-bd_sf"/>
</dbReference>
<comment type="subcellular location">
    <subcellularLocation>
        <location evidence="1">Membrane</location>
        <topology evidence="1">Multi-pass membrane protein</topology>
    </subcellularLocation>
</comment>
<organism evidence="4 5">
    <name type="scientific">Labilithrix luteola</name>
    <dbReference type="NCBI Taxonomy" id="1391654"/>
    <lineage>
        <taxon>Bacteria</taxon>
        <taxon>Pseudomonadati</taxon>
        <taxon>Myxococcota</taxon>
        <taxon>Polyangia</taxon>
        <taxon>Polyangiales</taxon>
        <taxon>Labilitrichaceae</taxon>
        <taxon>Labilithrix</taxon>
    </lineage>
</organism>
<feature type="compositionally biased region" description="Basic and acidic residues" evidence="2">
    <location>
        <begin position="89"/>
        <end position="105"/>
    </location>
</feature>
<dbReference type="GO" id="GO:0016020">
    <property type="term" value="C:membrane"/>
    <property type="evidence" value="ECO:0007669"/>
    <property type="project" value="UniProtKB-SubCell"/>
</dbReference>
<keyword evidence="5" id="KW-1185">Reference proteome</keyword>
<proteinExistence type="predicted"/>
<dbReference type="Gene3D" id="1.20.58.390">
    <property type="entry name" value="Neurotransmitter-gated ion-channel transmembrane domain"/>
    <property type="match status" value="1"/>
</dbReference>
<feature type="compositionally biased region" description="Low complexity" evidence="2">
    <location>
        <begin position="65"/>
        <end position="88"/>
    </location>
</feature>
<dbReference type="SUPFAM" id="SSF90112">
    <property type="entry name" value="Neurotransmitter-gated ion-channel transmembrane pore"/>
    <property type="match status" value="1"/>
</dbReference>
<reference evidence="4 5" key="1">
    <citation type="submission" date="2015-08" db="EMBL/GenBank/DDBJ databases">
        <authorList>
            <person name="Babu N.S."/>
            <person name="Beckwith C.J."/>
            <person name="Beseler K.G."/>
            <person name="Brison A."/>
            <person name="Carone J.V."/>
            <person name="Caskin T.P."/>
            <person name="Diamond M."/>
            <person name="Durham M.E."/>
            <person name="Foxe J.M."/>
            <person name="Go M."/>
            <person name="Henderson B.A."/>
            <person name="Jones I.B."/>
            <person name="McGettigan J.A."/>
            <person name="Micheletti S.J."/>
            <person name="Nasrallah M.E."/>
            <person name="Ortiz D."/>
            <person name="Piller C.R."/>
            <person name="Privatt S.R."/>
            <person name="Schneider S.L."/>
            <person name="Sharp S."/>
            <person name="Smith T.C."/>
            <person name="Stanton J.D."/>
            <person name="Ullery H.E."/>
            <person name="Wilson R.J."/>
            <person name="Serrano M.G."/>
            <person name="Buck G."/>
            <person name="Lee V."/>
            <person name="Wang Y."/>
            <person name="Carvalho R."/>
            <person name="Voegtly L."/>
            <person name="Shi R."/>
            <person name="Duckworth R."/>
            <person name="Johnson A."/>
            <person name="Loviza R."/>
            <person name="Walstead R."/>
            <person name="Shah Z."/>
            <person name="Kiflezghi M."/>
            <person name="Wade K."/>
            <person name="Ball S.L."/>
            <person name="Bradley K.W."/>
            <person name="Asai D.J."/>
            <person name="Bowman C.A."/>
            <person name="Russell D.A."/>
            <person name="Pope W.H."/>
            <person name="Jacobs-Sera D."/>
            <person name="Hendrix R.W."/>
            <person name="Hatfull G.F."/>
        </authorList>
    </citation>
    <scope>NUCLEOTIDE SEQUENCE [LARGE SCALE GENOMIC DNA]</scope>
    <source>
        <strain evidence="4 5">DSM 27648</strain>
    </source>
</reference>
<dbReference type="GO" id="GO:0004888">
    <property type="term" value="F:transmembrane signaling receptor activity"/>
    <property type="evidence" value="ECO:0007669"/>
    <property type="project" value="InterPro"/>
</dbReference>
<sequence>MGLFAIFSGSIEESTRHMPDTKTRKRRALRRFVIIQLVSLFVVLLVGFGVLHKWDGGESEAFAAPPKATHAAPTPAADAAVAEPAAEPAAKDAGAHADKADKEGDAEAPPDPIDLAIAPDGGVPFHPNGANYRSPFATPTPGNPIRIKVGMLLNSIDEYDVKTGTFTADFFLSLTSQAPMPALNLQFPNGKVDNKEVIAEKPTFRLYRMTGSFKSPPNLRKYPFDSQDLKIIIEDDARGIDQIRFTADKERTQLARGFRTLGWQVDYVEARAISQAYPDRFEGDDLYYGRYVFTLGIERFATSAAFKVFVPAFVIVIISLLGMWVPPEEMEVRSNAGAPMLAGAVLFHFALMQELPATSYLTRADKVMLGVYLSLALGMISTWWMFLVKEHNMGVVFKIARIGVPVVSMVIMALACLV</sequence>
<dbReference type="STRING" id="1391654.AKJ09_07931"/>
<feature type="transmembrane region" description="Helical" evidence="3">
    <location>
        <begin position="304"/>
        <end position="324"/>
    </location>
</feature>
<dbReference type="AlphaFoldDB" id="A0A0K1Q6B5"/>
<feature type="transmembrane region" description="Helical" evidence="3">
    <location>
        <begin position="32"/>
        <end position="51"/>
    </location>
</feature>
<dbReference type="GO" id="GO:0005230">
    <property type="term" value="F:extracellular ligand-gated monoatomic ion channel activity"/>
    <property type="evidence" value="ECO:0007669"/>
    <property type="project" value="InterPro"/>
</dbReference>
<dbReference type="InterPro" id="IPR038050">
    <property type="entry name" value="Neuro_actylchol_rec"/>
</dbReference>
<dbReference type="KEGG" id="llu:AKJ09_07931"/>
<gene>
    <name evidence="4" type="ORF">AKJ09_07931</name>
</gene>
<dbReference type="Gene3D" id="2.70.170.10">
    <property type="entry name" value="Neurotransmitter-gated ion-channel ligand-binding domain"/>
    <property type="match status" value="1"/>
</dbReference>
<evidence type="ECO:0000313" key="5">
    <source>
        <dbReference type="Proteomes" id="UP000064967"/>
    </source>
</evidence>
<name>A0A0K1Q6B5_9BACT</name>
<accession>A0A0K1Q6B5</accession>
<evidence type="ECO:0000256" key="1">
    <source>
        <dbReference type="ARBA" id="ARBA00004141"/>
    </source>
</evidence>
<dbReference type="Proteomes" id="UP000064967">
    <property type="component" value="Chromosome"/>
</dbReference>
<feature type="transmembrane region" description="Helical" evidence="3">
    <location>
        <begin position="336"/>
        <end position="355"/>
    </location>
</feature>
<evidence type="ECO:0000313" key="4">
    <source>
        <dbReference type="EMBL" id="AKV01268.1"/>
    </source>
</evidence>
<feature type="transmembrane region" description="Helical" evidence="3">
    <location>
        <begin position="399"/>
        <end position="417"/>
    </location>
</feature>
<evidence type="ECO:0000256" key="3">
    <source>
        <dbReference type="SAM" id="Phobius"/>
    </source>
</evidence>
<dbReference type="SUPFAM" id="SSF63712">
    <property type="entry name" value="Nicotinic receptor ligand binding domain-like"/>
    <property type="match status" value="1"/>
</dbReference>
<dbReference type="InterPro" id="IPR006201">
    <property type="entry name" value="Neur_channel"/>
</dbReference>
<keyword evidence="3" id="KW-0812">Transmembrane</keyword>
<dbReference type="InterPro" id="IPR036719">
    <property type="entry name" value="Neuro-gated_channel_TM_sf"/>
</dbReference>
<feature type="region of interest" description="Disordered" evidence="2">
    <location>
        <begin position="65"/>
        <end position="116"/>
    </location>
</feature>
<dbReference type="RefSeq" id="WP_146652402.1">
    <property type="nucleotide sequence ID" value="NZ_CP012333.1"/>
</dbReference>
<evidence type="ECO:0000256" key="2">
    <source>
        <dbReference type="SAM" id="MobiDB-lite"/>
    </source>
</evidence>
<keyword evidence="3" id="KW-1133">Transmembrane helix</keyword>
<evidence type="ECO:0008006" key="6">
    <source>
        <dbReference type="Google" id="ProtNLM"/>
    </source>
</evidence>
<dbReference type="EMBL" id="CP012333">
    <property type="protein sequence ID" value="AKV01268.1"/>
    <property type="molecule type" value="Genomic_DNA"/>
</dbReference>
<dbReference type="OrthoDB" id="1326189at2"/>
<keyword evidence="3" id="KW-0472">Membrane</keyword>